<evidence type="ECO:0000256" key="5">
    <source>
        <dbReference type="ARBA" id="ARBA00030755"/>
    </source>
</evidence>
<dbReference type="NCBIfam" id="TIGR01930">
    <property type="entry name" value="AcCoA-C-Actrans"/>
    <property type="match status" value="1"/>
</dbReference>
<evidence type="ECO:0000313" key="11">
    <source>
        <dbReference type="Proteomes" id="UP000003987"/>
    </source>
</evidence>
<dbReference type="PANTHER" id="PTHR18919:SF107">
    <property type="entry name" value="ACETYL-COA ACETYLTRANSFERASE, CYTOSOLIC"/>
    <property type="match status" value="1"/>
</dbReference>
<dbReference type="GO" id="GO:0003985">
    <property type="term" value="F:acetyl-CoA C-acetyltransferase activity"/>
    <property type="evidence" value="ECO:0007669"/>
    <property type="project" value="UniProtKB-EC"/>
</dbReference>
<accession>C7XU72</accession>
<dbReference type="InterPro" id="IPR020616">
    <property type="entry name" value="Thiolase_N"/>
</dbReference>
<evidence type="ECO:0000259" key="9">
    <source>
        <dbReference type="Pfam" id="PF02803"/>
    </source>
</evidence>
<dbReference type="AlphaFoldDB" id="C7XU72"/>
<keyword evidence="4 7" id="KW-0012">Acyltransferase</keyword>
<gene>
    <name evidence="10" type="ORF">HMPREF0501_00238</name>
</gene>
<dbReference type="InterPro" id="IPR002155">
    <property type="entry name" value="Thiolase"/>
</dbReference>
<dbReference type="InterPro" id="IPR020610">
    <property type="entry name" value="Thiolase_AS"/>
</dbReference>
<evidence type="ECO:0000313" key="10">
    <source>
        <dbReference type="EMBL" id="EEU30833.1"/>
    </source>
</evidence>
<dbReference type="InterPro" id="IPR020613">
    <property type="entry name" value="Thiolase_CS"/>
</dbReference>
<comment type="similarity">
    <text evidence="1 7">Belongs to the thiolase-like superfamily. Thiolase family.</text>
</comment>
<dbReference type="InterPro" id="IPR016039">
    <property type="entry name" value="Thiolase-like"/>
</dbReference>
<dbReference type="FunFam" id="3.40.47.10:FF:000010">
    <property type="entry name" value="Acetyl-CoA acetyltransferase (Thiolase)"/>
    <property type="match status" value="1"/>
</dbReference>
<dbReference type="EMBL" id="GG698802">
    <property type="protein sequence ID" value="EEU30833.1"/>
    <property type="molecule type" value="Genomic_DNA"/>
</dbReference>
<dbReference type="PROSITE" id="PS00098">
    <property type="entry name" value="THIOLASE_1"/>
    <property type="match status" value="1"/>
</dbReference>
<proteinExistence type="inferred from homology"/>
<feature type="active site" description="Acyl-thioester intermediate" evidence="6">
    <location>
        <position position="88"/>
    </location>
</feature>
<evidence type="ECO:0000256" key="4">
    <source>
        <dbReference type="ARBA" id="ARBA00023315"/>
    </source>
</evidence>
<keyword evidence="3 7" id="KW-0808">Transferase</keyword>
<feature type="domain" description="Thiolase N-terminal" evidence="8">
    <location>
        <begin position="4"/>
        <end position="261"/>
    </location>
</feature>
<dbReference type="InterPro" id="IPR020615">
    <property type="entry name" value="Thiolase_acyl_enz_int_AS"/>
</dbReference>
<evidence type="ECO:0000256" key="7">
    <source>
        <dbReference type="RuleBase" id="RU003557"/>
    </source>
</evidence>
<dbReference type="OrthoDB" id="9764892at2"/>
<dbReference type="Pfam" id="PF00108">
    <property type="entry name" value="Thiolase_N"/>
    <property type="match status" value="1"/>
</dbReference>
<dbReference type="InterPro" id="IPR020617">
    <property type="entry name" value="Thiolase_C"/>
</dbReference>
<feature type="active site" description="Proton acceptor" evidence="6">
    <location>
        <position position="378"/>
    </location>
</feature>
<dbReference type="Gene3D" id="3.40.47.10">
    <property type="match status" value="2"/>
</dbReference>
<dbReference type="HOGENOM" id="CLU_031026_0_0_9"/>
<dbReference type="eggNOG" id="COG0183">
    <property type="taxonomic scope" value="Bacteria"/>
</dbReference>
<dbReference type="PROSITE" id="PS00099">
    <property type="entry name" value="THIOLASE_3"/>
    <property type="match status" value="1"/>
</dbReference>
<evidence type="ECO:0000256" key="3">
    <source>
        <dbReference type="ARBA" id="ARBA00022679"/>
    </source>
</evidence>
<evidence type="ECO:0000256" key="1">
    <source>
        <dbReference type="ARBA" id="ARBA00010982"/>
    </source>
</evidence>
<dbReference type="Proteomes" id="UP000003987">
    <property type="component" value="Unassembled WGS sequence"/>
</dbReference>
<evidence type="ECO:0000256" key="6">
    <source>
        <dbReference type="PIRSR" id="PIRSR000429-1"/>
    </source>
</evidence>
<name>C7XU72_9LACO</name>
<feature type="domain" description="Thiolase C-terminal" evidence="9">
    <location>
        <begin position="272"/>
        <end position="390"/>
    </location>
</feature>
<keyword evidence="11" id="KW-1185">Reference proteome</keyword>
<feature type="active site" description="Proton acceptor" evidence="6">
    <location>
        <position position="348"/>
    </location>
</feature>
<reference evidence="10 11" key="1">
    <citation type="submission" date="2009-06" db="EMBL/GenBank/DDBJ databases">
        <title>The Genome Sequence of Lactobacillus coleohominis strain 101-4-CHN.</title>
        <authorList>
            <consortium name="The Broad Institute Genome Sequencing Platform"/>
            <person name="Ward D."/>
            <person name="Young S.K."/>
            <person name="Zeng Q."/>
            <person name="Koehrsen M."/>
            <person name="Alvarado L."/>
            <person name="Berlin A."/>
            <person name="Borenstein D."/>
            <person name="Chen Z."/>
            <person name="Engels R."/>
            <person name="Freedman E."/>
            <person name="Gellesch M."/>
            <person name="Goldberg J."/>
            <person name="Griggs A."/>
            <person name="Gujja S."/>
            <person name="Heiman D."/>
            <person name="Hepburn T."/>
            <person name="Howarth C."/>
            <person name="Jen D."/>
            <person name="Larson L."/>
            <person name="Lewis B."/>
            <person name="Mehta T."/>
            <person name="Park D."/>
            <person name="Pearson M."/>
            <person name="Roberts A."/>
            <person name="Saif S."/>
            <person name="Shea T."/>
            <person name="Shenoy N."/>
            <person name="Sisk P."/>
            <person name="Stolte C."/>
            <person name="Sykes S."/>
            <person name="Walk T."/>
            <person name="White J."/>
            <person name="Yandava C."/>
            <person name="Liu Y."/>
            <person name="Xu Q."/>
            <person name="Lander E."/>
            <person name="Nusbaum C."/>
            <person name="Galagan J."/>
            <person name="Birren B."/>
        </authorList>
    </citation>
    <scope>NUCLEOTIDE SEQUENCE [LARGE SCALE GENOMIC DNA]</scope>
    <source>
        <strain evidence="10 11">101-4-CHN</strain>
    </source>
</reference>
<dbReference type="SUPFAM" id="SSF53901">
    <property type="entry name" value="Thiolase-like"/>
    <property type="match status" value="2"/>
</dbReference>
<dbReference type="PANTHER" id="PTHR18919">
    <property type="entry name" value="ACETYL-COA C-ACYLTRANSFERASE"/>
    <property type="match status" value="1"/>
</dbReference>
<organism evidence="10 11">
    <name type="scientific">Limosilactobacillus coleohominis 101-4-CHN</name>
    <dbReference type="NCBI Taxonomy" id="575594"/>
    <lineage>
        <taxon>Bacteria</taxon>
        <taxon>Bacillati</taxon>
        <taxon>Bacillota</taxon>
        <taxon>Bacilli</taxon>
        <taxon>Lactobacillales</taxon>
        <taxon>Lactobacillaceae</taxon>
        <taxon>Limosilactobacillus</taxon>
    </lineage>
</organism>
<evidence type="ECO:0000256" key="2">
    <source>
        <dbReference type="ARBA" id="ARBA00012705"/>
    </source>
</evidence>
<dbReference type="PIRSF" id="PIRSF000429">
    <property type="entry name" value="Ac-CoA_Ac_transf"/>
    <property type="match status" value="1"/>
</dbReference>
<dbReference type="EC" id="2.3.1.9" evidence="2"/>
<dbReference type="CDD" id="cd00751">
    <property type="entry name" value="thiolase"/>
    <property type="match status" value="1"/>
</dbReference>
<evidence type="ECO:0000259" key="8">
    <source>
        <dbReference type="Pfam" id="PF00108"/>
    </source>
</evidence>
<protein>
    <recommendedName>
        <fullName evidence="2">acetyl-CoA C-acetyltransferase</fullName>
        <ecNumber evidence="2">2.3.1.9</ecNumber>
    </recommendedName>
    <alternativeName>
        <fullName evidence="5">Acetoacetyl-CoA thiolase</fullName>
    </alternativeName>
</protein>
<dbReference type="Pfam" id="PF02803">
    <property type="entry name" value="Thiolase_C"/>
    <property type="match status" value="1"/>
</dbReference>
<dbReference type="RefSeq" id="WP_006915985.1">
    <property type="nucleotide sequence ID" value="NZ_GG698802.1"/>
</dbReference>
<sequence>MEKVVFVSAKRTPIGKLGGALASQSAVDLGTIVVKSVLADAHISKSVVDEVFMGNVLSAGQGQNPARQVTLRAGLPNTVPATTINDVCGSGMQALRLGAQQIMLGTAHVVIAGGMESMSNAPYLIPKGRFGYRYGNAELVDSLYQDGLSDAFYQYPMGVTAENLLQKYPESRQAIDQFALHSQNKAAMARDKGRFNAEIVPVTVSDHHGKMYMIDQDEAIRDTSLAKLAKLKPVFKKDGQVTAGNSSGINDGAAAVVMTSEKYAQDHDLSILGHWSGASLVGVDPAIMGIGPYYAIQKLLQQTNLDQGAIDLFEINEAFANQALTVIHQLGIDPQNVNVNGGAIALGHPLGASGTRIVVTLLHEMQRQAVHSGVASLCIGGGMGAATLITRK</sequence>
<dbReference type="STRING" id="575594.HMPREF0501_00238"/>
<dbReference type="PROSITE" id="PS00737">
    <property type="entry name" value="THIOLASE_2"/>
    <property type="match status" value="1"/>
</dbReference>